<dbReference type="PRINTS" id="PR00326">
    <property type="entry name" value="GTP1OBG"/>
</dbReference>
<dbReference type="OrthoDB" id="9809127at2"/>
<evidence type="ECO:0000259" key="1">
    <source>
        <dbReference type="PROSITE" id="PS51711"/>
    </source>
</evidence>
<dbReference type="PROSITE" id="PS51711">
    <property type="entry name" value="G_FEOB"/>
    <property type="match status" value="1"/>
</dbReference>
<name>A0A1G6JJU9_9BACL</name>
<dbReference type="Pfam" id="PF02421">
    <property type="entry name" value="FeoB_N"/>
    <property type="match status" value="1"/>
</dbReference>
<dbReference type="Gene3D" id="1.10.287.1770">
    <property type="match status" value="1"/>
</dbReference>
<dbReference type="EMBL" id="FMZA01000004">
    <property type="protein sequence ID" value="SDC18994.1"/>
    <property type="molecule type" value="Genomic_DNA"/>
</dbReference>
<keyword evidence="3" id="KW-1185">Reference proteome</keyword>
<dbReference type="STRING" id="1236220.SAMN04488112_10474"/>
<dbReference type="PANTHER" id="PTHR43185">
    <property type="entry name" value="FERROUS IRON TRANSPORT PROTEIN B"/>
    <property type="match status" value="1"/>
</dbReference>
<dbReference type="InterPro" id="IPR027417">
    <property type="entry name" value="P-loop_NTPase"/>
</dbReference>
<dbReference type="Gene3D" id="3.40.50.300">
    <property type="entry name" value="P-loop containing nucleotide triphosphate hydrolases"/>
    <property type="match status" value="1"/>
</dbReference>
<gene>
    <name evidence="2" type="ORF">SAMN04488112_10474</name>
</gene>
<dbReference type="AlphaFoldDB" id="A0A1G6JJU9"/>
<evidence type="ECO:0000313" key="3">
    <source>
        <dbReference type="Proteomes" id="UP000199387"/>
    </source>
</evidence>
<evidence type="ECO:0000313" key="2">
    <source>
        <dbReference type="EMBL" id="SDC18994.1"/>
    </source>
</evidence>
<dbReference type="GO" id="GO:0015093">
    <property type="term" value="F:ferrous iron transmembrane transporter activity"/>
    <property type="evidence" value="ECO:0007669"/>
    <property type="project" value="TreeGrafter"/>
</dbReference>
<dbReference type="InterPro" id="IPR006073">
    <property type="entry name" value="GTP-bd"/>
</dbReference>
<reference evidence="2 3" key="1">
    <citation type="submission" date="2016-10" db="EMBL/GenBank/DDBJ databases">
        <authorList>
            <person name="de Groot N.N."/>
        </authorList>
    </citation>
    <scope>NUCLEOTIDE SEQUENCE [LARGE SCALE GENOMIC DNA]</scope>
    <source>
        <strain evidence="2 3">DSM 45514</strain>
    </source>
</reference>
<dbReference type="FunFam" id="3.40.50.300:FF:000969">
    <property type="entry name" value="Ferrous iron transporter B"/>
    <property type="match status" value="1"/>
</dbReference>
<sequence>MDGWNRCRIALVGNPNTGKSTLFNALTGLRQHTGNWPGKTVVHAEGAYRFKGMTHTLIDLPGTYSLDANSTDEEVTRDVLLFNPPDVTVVVLDATCLERNLNLALQVLELSRRVVICLNLIDEARRKGIRIDHHGLSKRLGVPVVKTSARDGQGLTQLKQTVRQMVLEEMEPRPLRIRYSDKMEQKIEEITPGLERALGEQFPIRWIALRLLEGDQLLIDALKKRIEQEDTSNDFHPMEA</sequence>
<dbReference type="RefSeq" id="WP_091566871.1">
    <property type="nucleotide sequence ID" value="NZ_FMZA01000004.1"/>
</dbReference>
<dbReference type="GO" id="GO:0005886">
    <property type="term" value="C:plasma membrane"/>
    <property type="evidence" value="ECO:0007669"/>
    <property type="project" value="TreeGrafter"/>
</dbReference>
<organism evidence="2 3">
    <name type="scientific">Melghirimyces thermohalophilus</name>
    <dbReference type="NCBI Taxonomy" id="1236220"/>
    <lineage>
        <taxon>Bacteria</taxon>
        <taxon>Bacillati</taxon>
        <taxon>Bacillota</taxon>
        <taxon>Bacilli</taxon>
        <taxon>Bacillales</taxon>
        <taxon>Thermoactinomycetaceae</taxon>
        <taxon>Melghirimyces</taxon>
    </lineage>
</organism>
<dbReference type="SUPFAM" id="SSF52540">
    <property type="entry name" value="P-loop containing nucleoside triphosphate hydrolases"/>
    <property type="match status" value="1"/>
</dbReference>
<dbReference type="GO" id="GO:0005525">
    <property type="term" value="F:GTP binding"/>
    <property type="evidence" value="ECO:0007669"/>
    <property type="project" value="InterPro"/>
</dbReference>
<protein>
    <submittedName>
        <fullName evidence="2">Small GTP-binding protein domain-containing protein</fullName>
    </submittedName>
</protein>
<proteinExistence type="predicted"/>
<dbReference type="Proteomes" id="UP000199387">
    <property type="component" value="Unassembled WGS sequence"/>
</dbReference>
<dbReference type="Pfam" id="PF17910">
    <property type="entry name" value="FeoB_Cyto"/>
    <property type="match status" value="1"/>
</dbReference>
<dbReference type="CDD" id="cd01879">
    <property type="entry name" value="FeoB"/>
    <property type="match status" value="1"/>
</dbReference>
<dbReference type="InterPro" id="IPR030389">
    <property type="entry name" value="G_FEOB_dom"/>
</dbReference>
<accession>A0A1G6JJU9</accession>
<feature type="domain" description="FeoB-type G" evidence="1">
    <location>
        <begin position="6"/>
        <end position="168"/>
    </location>
</feature>
<dbReference type="InterPro" id="IPR041069">
    <property type="entry name" value="FeoB_Cyto"/>
</dbReference>
<dbReference type="InterPro" id="IPR050860">
    <property type="entry name" value="FeoB_GTPase"/>
</dbReference>
<dbReference type="PANTHER" id="PTHR43185:SF1">
    <property type="entry name" value="FE(2+) TRANSPORTER FEOB"/>
    <property type="match status" value="1"/>
</dbReference>